<evidence type="ECO:0000256" key="1">
    <source>
        <dbReference type="SAM" id="MobiDB-lite"/>
    </source>
</evidence>
<sequence length="479" mass="55161">MATTTPETTVLASTPDSGRWTNYNRSRIIEFYGFEGEDLRHFIHSLDSFFALNGLTHDYRKVAILRAQLRRVASVHFDKVLKERGTILQQISYAEAVKILQDRFISEAIIEAYQCAFDEMTQVQGGSPAEYLSRLYEAADSANIVDDKSIHSRFRAGLLSAIKVFCREQSATSFSEWVKHSNAWWNAHVTKTIELVDNPFLQVPNGNKDKNFDPIRIDDRTVITRDVNSQTLKSAAEAYASAMSPSISALTAKMEALELHSLIPGTDETGQAGSNVRRDKTVESLMSENGLKSFIKNIVQEVHDEKVNTRKPYREKRVYFNDEYEGRREPYEARSENLDYGDMSSQRERTPLNRQRNGQRYGSHYGRYNQGYEQRNQHHQSYDERDHPYQYHQRNGQRYHYDTVHRNAGHHDRIVDHNQASSSRQYDNDATKYVNNSYNNGYQGQGYNGSRPQRGNQYDPNTTANARKSTFVSDVKSKN</sequence>
<feature type="compositionally biased region" description="Polar residues" evidence="1">
    <location>
        <begin position="451"/>
        <end position="472"/>
    </location>
</feature>
<evidence type="ECO:0000313" key="3">
    <source>
        <dbReference type="Proteomes" id="UP000077051"/>
    </source>
</evidence>
<gene>
    <name evidence="2" type="ORF">MUCCIDRAFT_108528</name>
</gene>
<reference evidence="2 3" key="1">
    <citation type="submission" date="2015-06" db="EMBL/GenBank/DDBJ databases">
        <title>Expansion of signal transduction pathways in fungi by whole-genome duplication.</title>
        <authorList>
            <consortium name="DOE Joint Genome Institute"/>
            <person name="Corrochano L.M."/>
            <person name="Kuo A."/>
            <person name="Marcet-Houben M."/>
            <person name="Polaino S."/>
            <person name="Salamov A."/>
            <person name="Villalobos J.M."/>
            <person name="Alvarez M.I."/>
            <person name="Avalos J."/>
            <person name="Benito E.P."/>
            <person name="Benoit I."/>
            <person name="Burger G."/>
            <person name="Camino L.P."/>
            <person name="Canovas D."/>
            <person name="Cerda-Olmedo E."/>
            <person name="Cheng J.-F."/>
            <person name="Dominguez A."/>
            <person name="Elias M."/>
            <person name="Eslava A.P."/>
            <person name="Glaser F."/>
            <person name="Grimwood J."/>
            <person name="Gutierrez G."/>
            <person name="Heitman J."/>
            <person name="Henrissat B."/>
            <person name="Iturriaga E.A."/>
            <person name="Lang B.F."/>
            <person name="Lavin J.L."/>
            <person name="Lee S."/>
            <person name="Li W."/>
            <person name="Lindquist E."/>
            <person name="Lopez-Garcia S."/>
            <person name="Luque E.M."/>
            <person name="Marcos A.T."/>
            <person name="Martin J."/>
            <person name="Mccluskey K."/>
            <person name="Medina H.R."/>
            <person name="Miralles-Duran A."/>
            <person name="Miyazaki A."/>
            <person name="Munoz-Torres E."/>
            <person name="Oguiza J.A."/>
            <person name="Ohm R."/>
            <person name="Olmedo M."/>
            <person name="Orejas M."/>
            <person name="Ortiz-Castellanos L."/>
            <person name="Pisabarro A.G."/>
            <person name="Rodriguez-Romero J."/>
            <person name="Ruiz-Herrera J."/>
            <person name="Ruiz-Vazquez R."/>
            <person name="Sanz C."/>
            <person name="Schackwitz W."/>
            <person name="Schmutz J."/>
            <person name="Shahriari M."/>
            <person name="Shelest E."/>
            <person name="Silva-Franco F."/>
            <person name="Soanes D."/>
            <person name="Syed K."/>
            <person name="Tagua V.G."/>
            <person name="Talbot N.J."/>
            <person name="Thon M."/>
            <person name="De Vries R.P."/>
            <person name="Wiebenga A."/>
            <person name="Yadav J.S."/>
            <person name="Braun E.L."/>
            <person name="Baker S."/>
            <person name="Garre V."/>
            <person name="Horwitz B."/>
            <person name="Torres-Martinez S."/>
            <person name="Idnurm A."/>
            <person name="Herrera-Estrella A."/>
            <person name="Gabaldon T."/>
            <person name="Grigoriev I.V."/>
        </authorList>
    </citation>
    <scope>NUCLEOTIDE SEQUENCE [LARGE SCALE GENOMIC DNA]</scope>
    <source>
        <strain evidence="2 3">CBS 277.49</strain>
    </source>
</reference>
<dbReference type="VEuPathDB" id="FungiDB:MUCCIDRAFT_108528"/>
<dbReference type="Proteomes" id="UP000077051">
    <property type="component" value="Unassembled WGS sequence"/>
</dbReference>
<keyword evidence="3" id="KW-1185">Reference proteome</keyword>
<name>A0A168MC45_MUCCL</name>
<protein>
    <submittedName>
        <fullName evidence="2">Uncharacterized protein</fullName>
    </submittedName>
</protein>
<dbReference type="STRING" id="747725.A0A168MC45"/>
<accession>A0A168MC45</accession>
<dbReference type="OrthoDB" id="2275032at2759"/>
<comment type="caution">
    <text evidence="2">The sequence shown here is derived from an EMBL/GenBank/DDBJ whole genome shotgun (WGS) entry which is preliminary data.</text>
</comment>
<dbReference type="EMBL" id="AMYB01000003">
    <property type="protein sequence ID" value="OAD04697.1"/>
    <property type="molecule type" value="Genomic_DNA"/>
</dbReference>
<proteinExistence type="predicted"/>
<evidence type="ECO:0000313" key="2">
    <source>
        <dbReference type="EMBL" id="OAD04697.1"/>
    </source>
</evidence>
<dbReference type="AlphaFoldDB" id="A0A168MC45"/>
<feature type="region of interest" description="Disordered" evidence="1">
    <location>
        <begin position="330"/>
        <end position="367"/>
    </location>
</feature>
<feature type="region of interest" description="Disordered" evidence="1">
    <location>
        <begin position="417"/>
        <end position="479"/>
    </location>
</feature>
<organism evidence="2 3">
    <name type="scientific">Mucor lusitanicus CBS 277.49</name>
    <dbReference type="NCBI Taxonomy" id="747725"/>
    <lineage>
        <taxon>Eukaryota</taxon>
        <taxon>Fungi</taxon>
        <taxon>Fungi incertae sedis</taxon>
        <taxon>Mucoromycota</taxon>
        <taxon>Mucoromycotina</taxon>
        <taxon>Mucoromycetes</taxon>
        <taxon>Mucorales</taxon>
        <taxon>Mucorineae</taxon>
        <taxon>Mucoraceae</taxon>
        <taxon>Mucor</taxon>
    </lineage>
</organism>